<dbReference type="EMBL" id="MCFJ01000006">
    <property type="protein sequence ID" value="ORY65405.1"/>
    <property type="molecule type" value="Genomic_DNA"/>
</dbReference>
<dbReference type="GeneID" id="63770276"/>
<feature type="signal peptide" evidence="1">
    <location>
        <begin position="1"/>
        <end position="19"/>
    </location>
</feature>
<evidence type="ECO:0000313" key="2">
    <source>
        <dbReference type="EMBL" id="ORY65405.1"/>
    </source>
</evidence>
<accession>A0A1Y2E3F7</accession>
<keyword evidence="3" id="KW-1185">Reference proteome</keyword>
<dbReference type="RefSeq" id="XP_040716557.1">
    <property type="nucleotide sequence ID" value="XM_040854064.1"/>
</dbReference>
<dbReference type="AlphaFoldDB" id="A0A1Y2E3F7"/>
<reference evidence="2 3" key="1">
    <citation type="submission" date="2016-07" db="EMBL/GenBank/DDBJ databases">
        <title>Pervasive Adenine N6-methylation of Active Genes in Fungi.</title>
        <authorList>
            <consortium name="DOE Joint Genome Institute"/>
            <person name="Mondo S.J."/>
            <person name="Dannebaum R.O."/>
            <person name="Kuo R.C."/>
            <person name="Labutti K."/>
            <person name="Haridas S."/>
            <person name="Kuo A."/>
            <person name="Salamov A."/>
            <person name="Ahrendt S.R."/>
            <person name="Lipzen A."/>
            <person name="Sullivan W."/>
            <person name="Andreopoulos W.B."/>
            <person name="Clum A."/>
            <person name="Lindquist E."/>
            <person name="Daum C."/>
            <person name="Ramamoorthy G.K."/>
            <person name="Gryganskyi A."/>
            <person name="Culley D."/>
            <person name="Magnuson J.K."/>
            <person name="James T.Y."/>
            <person name="O'Malley M.A."/>
            <person name="Stajich J.E."/>
            <person name="Spatafora J.W."/>
            <person name="Visel A."/>
            <person name="Grigoriev I.V."/>
        </authorList>
    </citation>
    <scope>NUCLEOTIDE SEQUENCE [LARGE SCALE GENOMIC DNA]</scope>
    <source>
        <strain evidence="2 3">CBS 129021</strain>
    </source>
</reference>
<keyword evidence="1" id="KW-0732">Signal</keyword>
<comment type="caution">
    <text evidence="2">The sequence shown here is derived from an EMBL/GenBank/DDBJ whole genome shotgun (WGS) entry which is preliminary data.</text>
</comment>
<organism evidence="2 3">
    <name type="scientific">Pseudomassariella vexata</name>
    <dbReference type="NCBI Taxonomy" id="1141098"/>
    <lineage>
        <taxon>Eukaryota</taxon>
        <taxon>Fungi</taxon>
        <taxon>Dikarya</taxon>
        <taxon>Ascomycota</taxon>
        <taxon>Pezizomycotina</taxon>
        <taxon>Sordariomycetes</taxon>
        <taxon>Xylariomycetidae</taxon>
        <taxon>Amphisphaeriales</taxon>
        <taxon>Pseudomassariaceae</taxon>
        <taxon>Pseudomassariella</taxon>
    </lineage>
</organism>
<dbReference type="InParanoid" id="A0A1Y2E3F7"/>
<proteinExistence type="predicted"/>
<gene>
    <name evidence="2" type="ORF">BCR38DRAFT_196940</name>
</gene>
<evidence type="ECO:0000256" key="1">
    <source>
        <dbReference type="SAM" id="SignalP"/>
    </source>
</evidence>
<evidence type="ECO:0000313" key="3">
    <source>
        <dbReference type="Proteomes" id="UP000193689"/>
    </source>
</evidence>
<dbReference type="Proteomes" id="UP000193689">
    <property type="component" value="Unassembled WGS sequence"/>
</dbReference>
<feature type="chain" id="PRO_5012463398" evidence="1">
    <location>
        <begin position="20"/>
        <end position="156"/>
    </location>
</feature>
<name>A0A1Y2E3F7_9PEZI</name>
<sequence>MAIFICGFLIYTSFDFLDAFTQKNGIMSRQTHTHTHTHSLTQSHTSRCHCVIVLSTEKARAGSYICIGRNSKSIAQRRGTAAVTCTASKQLNMRAHYEVQQICGEAEKRKTQIMNSGFDRREKQWATILRHMHTHYRLPPPWQCYQRNGWDGSVFV</sequence>
<protein>
    <submittedName>
        <fullName evidence="2">Uncharacterized protein</fullName>
    </submittedName>
</protein>